<dbReference type="InterPro" id="IPR036390">
    <property type="entry name" value="WH_DNA-bd_sf"/>
</dbReference>
<sequence length="128" mass="14851">MAELSLRHNLSFNDCFVKISKSNDQSGGKGSYWTLHQSSTQMFEEGSFLRRKRRFHDKNTHSKSVELEERLIDNTDSSHKTNHRRSPSAEKLSTNQRRHSDPQPSLNNTSPTRREIRTSSAPYIPHSR</sequence>
<feature type="compositionally biased region" description="Polar residues" evidence="3">
    <location>
        <begin position="102"/>
        <end position="111"/>
    </location>
</feature>
<dbReference type="GO" id="GO:0000978">
    <property type="term" value="F:RNA polymerase II cis-regulatory region sequence-specific DNA binding"/>
    <property type="evidence" value="ECO:0007669"/>
    <property type="project" value="TreeGrafter"/>
</dbReference>
<dbReference type="InterPro" id="IPR001766">
    <property type="entry name" value="Fork_head_dom"/>
</dbReference>
<dbReference type="Proteomes" id="UP000594262">
    <property type="component" value="Unplaced"/>
</dbReference>
<name>A0A7M5X798_9CNID</name>
<organism evidence="5 6">
    <name type="scientific">Clytia hemisphaerica</name>
    <dbReference type="NCBI Taxonomy" id="252671"/>
    <lineage>
        <taxon>Eukaryota</taxon>
        <taxon>Metazoa</taxon>
        <taxon>Cnidaria</taxon>
        <taxon>Hydrozoa</taxon>
        <taxon>Hydroidolina</taxon>
        <taxon>Leptothecata</taxon>
        <taxon>Obeliida</taxon>
        <taxon>Clytiidae</taxon>
        <taxon>Clytia</taxon>
    </lineage>
</organism>
<dbReference type="AlphaFoldDB" id="A0A7M5X798"/>
<evidence type="ECO:0000259" key="4">
    <source>
        <dbReference type="PROSITE" id="PS50039"/>
    </source>
</evidence>
<evidence type="ECO:0000256" key="3">
    <source>
        <dbReference type="SAM" id="MobiDB-lite"/>
    </source>
</evidence>
<dbReference type="Gene3D" id="1.10.10.10">
    <property type="entry name" value="Winged helix-like DNA-binding domain superfamily/Winged helix DNA-binding domain"/>
    <property type="match status" value="1"/>
</dbReference>
<feature type="domain" description="Fork-head" evidence="4">
    <location>
        <begin position="1"/>
        <end position="53"/>
    </location>
</feature>
<dbReference type="GO" id="GO:0009653">
    <property type="term" value="P:anatomical structure morphogenesis"/>
    <property type="evidence" value="ECO:0007669"/>
    <property type="project" value="TreeGrafter"/>
</dbReference>
<proteinExistence type="predicted"/>
<dbReference type="Pfam" id="PF00250">
    <property type="entry name" value="Forkhead"/>
    <property type="match status" value="1"/>
</dbReference>
<dbReference type="PANTHER" id="PTHR11829">
    <property type="entry name" value="FORKHEAD BOX PROTEIN"/>
    <property type="match status" value="1"/>
</dbReference>
<dbReference type="InterPro" id="IPR036388">
    <property type="entry name" value="WH-like_DNA-bd_sf"/>
</dbReference>
<dbReference type="GO" id="GO:0000981">
    <property type="term" value="F:DNA-binding transcription factor activity, RNA polymerase II-specific"/>
    <property type="evidence" value="ECO:0007669"/>
    <property type="project" value="TreeGrafter"/>
</dbReference>
<dbReference type="GO" id="GO:0030154">
    <property type="term" value="P:cell differentiation"/>
    <property type="evidence" value="ECO:0007669"/>
    <property type="project" value="TreeGrafter"/>
</dbReference>
<evidence type="ECO:0000256" key="2">
    <source>
        <dbReference type="PROSITE-ProRule" id="PRU00089"/>
    </source>
</evidence>
<dbReference type="PANTHER" id="PTHR11829:SF343">
    <property type="entry name" value="FORK-HEAD DOMAIN-CONTAINING PROTEIN"/>
    <property type="match status" value="1"/>
</dbReference>
<dbReference type="SUPFAM" id="SSF46785">
    <property type="entry name" value="Winged helix' DNA-binding domain"/>
    <property type="match status" value="1"/>
</dbReference>
<dbReference type="PROSITE" id="PS50039">
    <property type="entry name" value="FORK_HEAD_3"/>
    <property type="match status" value="1"/>
</dbReference>
<evidence type="ECO:0000256" key="1">
    <source>
        <dbReference type="ARBA" id="ARBA00023125"/>
    </source>
</evidence>
<dbReference type="GO" id="GO:0005634">
    <property type="term" value="C:nucleus"/>
    <property type="evidence" value="ECO:0007669"/>
    <property type="project" value="UniProtKB-SubCell"/>
</dbReference>
<evidence type="ECO:0000313" key="6">
    <source>
        <dbReference type="Proteomes" id="UP000594262"/>
    </source>
</evidence>
<dbReference type="InterPro" id="IPR050211">
    <property type="entry name" value="FOX_domain-containing"/>
</dbReference>
<reference evidence="5" key="1">
    <citation type="submission" date="2021-01" db="UniProtKB">
        <authorList>
            <consortium name="EnsemblMetazoa"/>
        </authorList>
    </citation>
    <scope>IDENTIFICATION</scope>
</reference>
<protein>
    <recommendedName>
        <fullName evidence="4">Fork-head domain-containing protein</fullName>
    </recommendedName>
</protein>
<feature type="compositionally biased region" description="Basic and acidic residues" evidence="3">
    <location>
        <begin position="57"/>
        <end position="79"/>
    </location>
</feature>
<feature type="DNA-binding region" description="Fork-head" evidence="2">
    <location>
        <begin position="1"/>
        <end position="53"/>
    </location>
</feature>
<evidence type="ECO:0000313" key="5">
    <source>
        <dbReference type="EnsemblMetazoa" id="CLYHEMP018537.1"/>
    </source>
</evidence>
<comment type="subcellular location">
    <subcellularLocation>
        <location evidence="2">Nucleus</location>
    </subcellularLocation>
</comment>
<keyword evidence="6" id="KW-1185">Reference proteome</keyword>
<keyword evidence="2" id="KW-0539">Nucleus</keyword>
<keyword evidence="1 2" id="KW-0238">DNA-binding</keyword>
<dbReference type="EnsemblMetazoa" id="CLYHEMT018537.1">
    <property type="protein sequence ID" value="CLYHEMP018537.1"/>
    <property type="gene ID" value="CLYHEMG018537"/>
</dbReference>
<dbReference type="OrthoDB" id="5402974at2759"/>
<feature type="region of interest" description="Disordered" evidence="3">
    <location>
        <begin position="43"/>
        <end position="128"/>
    </location>
</feature>
<dbReference type="SMART" id="SM00339">
    <property type="entry name" value="FH"/>
    <property type="match status" value="1"/>
</dbReference>
<accession>A0A7M5X798</accession>